<feature type="chain" id="PRO_5014921615" evidence="1">
    <location>
        <begin position="21"/>
        <end position="104"/>
    </location>
</feature>
<accession>A0A2M4D7N0</accession>
<evidence type="ECO:0000313" key="2">
    <source>
        <dbReference type="EMBL" id="MBW73546.1"/>
    </source>
</evidence>
<name>A0A2M4D7N0_ANODA</name>
<keyword evidence="1" id="KW-0732">Signal</keyword>
<sequence>MFGWCRYHMVVELIYLLVQSDYSPAVLEVWRPPRTSTVHADQSMLLLVHIKGAGLVLRHHAAQFLAHRIVVLFVAYQSASFASANASDHTSIAAAATGFGGSRS</sequence>
<feature type="signal peptide" evidence="1">
    <location>
        <begin position="1"/>
        <end position="20"/>
    </location>
</feature>
<protein>
    <submittedName>
        <fullName evidence="2">Putative secreted protein</fullName>
    </submittedName>
</protein>
<organism evidence="2">
    <name type="scientific">Anopheles darlingi</name>
    <name type="common">Mosquito</name>
    <dbReference type="NCBI Taxonomy" id="43151"/>
    <lineage>
        <taxon>Eukaryota</taxon>
        <taxon>Metazoa</taxon>
        <taxon>Ecdysozoa</taxon>
        <taxon>Arthropoda</taxon>
        <taxon>Hexapoda</taxon>
        <taxon>Insecta</taxon>
        <taxon>Pterygota</taxon>
        <taxon>Neoptera</taxon>
        <taxon>Endopterygota</taxon>
        <taxon>Diptera</taxon>
        <taxon>Nematocera</taxon>
        <taxon>Culicoidea</taxon>
        <taxon>Culicidae</taxon>
        <taxon>Anophelinae</taxon>
        <taxon>Anopheles</taxon>
    </lineage>
</organism>
<dbReference type="EMBL" id="GGFL01009368">
    <property type="protein sequence ID" value="MBW73546.1"/>
    <property type="molecule type" value="Transcribed_RNA"/>
</dbReference>
<reference evidence="2" key="1">
    <citation type="submission" date="2018-01" db="EMBL/GenBank/DDBJ databases">
        <title>An insight into the sialome of Amazonian anophelines.</title>
        <authorList>
            <person name="Ribeiro J.M."/>
            <person name="Scarpassa V."/>
            <person name="Calvo E."/>
        </authorList>
    </citation>
    <scope>NUCLEOTIDE SEQUENCE</scope>
</reference>
<proteinExistence type="predicted"/>
<evidence type="ECO:0000256" key="1">
    <source>
        <dbReference type="SAM" id="SignalP"/>
    </source>
</evidence>
<dbReference type="AlphaFoldDB" id="A0A2M4D7N0"/>